<keyword evidence="1" id="KW-0001">2Fe-2S</keyword>
<dbReference type="InterPro" id="IPR050584">
    <property type="entry name" value="Cholesterol_7-desaturase"/>
</dbReference>
<dbReference type="RefSeq" id="WP_381617013.1">
    <property type="nucleotide sequence ID" value="NZ_JBHTEB010000001.1"/>
</dbReference>
<dbReference type="Proteomes" id="UP001597023">
    <property type="component" value="Unassembled WGS sequence"/>
</dbReference>
<dbReference type="InterPro" id="IPR017941">
    <property type="entry name" value="Rieske_2Fe-2S"/>
</dbReference>
<evidence type="ECO:0000256" key="6">
    <source>
        <dbReference type="SAM" id="MobiDB-lite"/>
    </source>
</evidence>
<dbReference type="Gene3D" id="3.90.380.10">
    <property type="entry name" value="Naphthalene 1,2-dioxygenase Alpha Subunit, Chain A, domain 1"/>
    <property type="match status" value="1"/>
</dbReference>
<dbReference type="PANTHER" id="PTHR21266">
    <property type="entry name" value="IRON-SULFUR DOMAIN CONTAINING PROTEIN"/>
    <property type="match status" value="1"/>
</dbReference>
<evidence type="ECO:0000256" key="5">
    <source>
        <dbReference type="ARBA" id="ARBA00023014"/>
    </source>
</evidence>
<organism evidence="8 9">
    <name type="scientific">Streptomyces flavalbus</name>
    <dbReference type="NCBI Taxonomy" id="2665155"/>
    <lineage>
        <taxon>Bacteria</taxon>
        <taxon>Bacillati</taxon>
        <taxon>Actinomycetota</taxon>
        <taxon>Actinomycetes</taxon>
        <taxon>Kitasatosporales</taxon>
        <taxon>Streptomycetaceae</taxon>
        <taxon>Streptomyces</taxon>
    </lineage>
</organism>
<evidence type="ECO:0000256" key="4">
    <source>
        <dbReference type="ARBA" id="ARBA00023004"/>
    </source>
</evidence>
<dbReference type="EMBL" id="JBHTEB010000001">
    <property type="protein sequence ID" value="MFD0319029.1"/>
    <property type="molecule type" value="Genomic_DNA"/>
</dbReference>
<dbReference type="PROSITE" id="PS51296">
    <property type="entry name" value="RIESKE"/>
    <property type="match status" value="1"/>
</dbReference>
<dbReference type="CDD" id="cd03469">
    <property type="entry name" value="Rieske_RO_Alpha_N"/>
    <property type="match status" value="1"/>
</dbReference>
<protein>
    <submittedName>
        <fullName evidence="8">Rieske 2Fe-2S domain-containing protein</fullName>
    </submittedName>
</protein>
<sequence length="388" mass="42877">MPEAEFDGAAGAVTDAGSGRPSARREPESGAADLRRVGLNPDHWYPLARSRSVRRGRVRAAVFAGERIALFRTESGVVHALEDRCAHRQVPLSMGVVEGETLRCCYHAWAYRGDGRISQIPYLSKGDARPPRGVRGYPVREAYGLVFVFPGDPAKAETTELPWLPAFHAPTHRTMTFSRTVRCHYSFLHENLLDMNHQFLHRGVVGRIHPDLLGYRTSATSVEARYLFTHTGGRRDRGASLLAAGGVRGSDSGDVLTIRTEYPYQTLDLVPEGAERPAFRLWTAYVPADAEQRSCRAYGLLMISKPRLPGALALAWPLIRRFTERVFAEDRMAVEAEQWAWDEQGGDRNHEVFPLILDVREVLRANGVPLAARPGACGTGPGGCGRTP</sequence>
<gene>
    <name evidence="8" type="ORF">ACFQZ6_33400</name>
</gene>
<dbReference type="SUPFAM" id="SSF55961">
    <property type="entry name" value="Bet v1-like"/>
    <property type="match status" value="1"/>
</dbReference>
<evidence type="ECO:0000256" key="3">
    <source>
        <dbReference type="ARBA" id="ARBA00023002"/>
    </source>
</evidence>
<comment type="caution">
    <text evidence="8">The sequence shown here is derived from an EMBL/GenBank/DDBJ whole genome shotgun (WGS) entry which is preliminary data.</text>
</comment>
<keyword evidence="9" id="KW-1185">Reference proteome</keyword>
<keyword evidence="5" id="KW-0411">Iron-sulfur</keyword>
<evidence type="ECO:0000259" key="7">
    <source>
        <dbReference type="PROSITE" id="PS51296"/>
    </source>
</evidence>
<evidence type="ECO:0000256" key="1">
    <source>
        <dbReference type="ARBA" id="ARBA00022714"/>
    </source>
</evidence>
<feature type="domain" description="Rieske" evidence="7">
    <location>
        <begin position="44"/>
        <end position="148"/>
    </location>
</feature>
<keyword evidence="4" id="KW-0408">Iron</keyword>
<evidence type="ECO:0000313" key="9">
    <source>
        <dbReference type="Proteomes" id="UP001597023"/>
    </source>
</evidence>
<keyword evidence="2" id="KW-0479">Metal-binding</keyword>
<dbReference type="Gene3D" id="2.102.10.10">
    <property type="entry name" value="Rieske [2Fe-2S] iron-sulphur domain"/>
    <property type="match status" value="1"/>
</dbReference>
<dbReference type="Pfam" id="PF00355">
    <property type="entry name" value="Rieske"/>
    <property type="match status" value="1"/>
</dbReference>
<name>A0ABW2WIN7_9ACTN</name>
<dbReference type="Pfam" id="PF19112">
    <property type="entry name" value="VanA_C"/>
    <property type="match status" value="1"/>
</dbReference>
<dbReference type="PANTHER" id="PTHR21266:SF60">
    <property type="entry name" value="3-KETOSTEROID-9-ALPHA-MONOOXYGENASE, OXYGENASE COMPONENT"/>
    <property type="match status" value="1"/>
</dbReference>
<keyword evidence="3" id="KW-0560">Oxidoreductase</keyword>
<dbReference type="InterPro" id="IPR044043">
    <property type="entry name" value="VanA_C_cat"/>
</dbReference>
<evidence type="ECO:0000313" key="8">
    <source>
        <dbReference type="EMBL" id="MFD0319029.1"/>
    </source>
</evidence>
<dbReference type="InterPro" id="IPR036922">
    <property type="entry name" value="Rieske_2Fe-2S_sf"/>
</dbReference>
<accession>A0ABW2WIN7</accession>
<dbReference type="SUPFAM" id="SSF50022">
    <property type="entry name" value="ISP domain"/>
    <property type="match status" value="1"/>
</dbReference>
<proteinExistence type="predicted"/>
<evidence type="ECO:0000256" key="2">
    <source>
        <dbReference type="ARBA" id="ARBA00022723"/>
    </source>
</evidence>
<feature type="region of interest" description="Disordered" evidence="6">
    <location>
        <begin position="1"/>
        <end position="31"/>
    </location>
</feature>
<reference evidence="9" key="1">
    <citation type="journal article" date="2019" name="Int. J. Syst. Evol. Microbiol.">
        <title>The Global Catalogue of Microorganisms (GCM) 10K type strain sequencing project: providing services to taxonomists for standard genome sequencing and annotation.</title>
        <authorList>
            <consortium name="The Broad Institute Genomics Platform"/>
            <consortium name="The Broad Institute Genome Sequencing Center for Infectious Disease"/>
            <person name="Wu L."/>
            <person name="Ma J."/>
        </authorList>
    </citation>
    <scope>NUCLEOTIDE SEQUENCE [LARGE SCALE GENOMIC DNA]</scope>
    <source>
        <strain evidence="9">CGMCC 4.7400</strain>
    </source>
</reference>